<evidence type="ECO:0000256" key="2">
    <source>
        <dbReference type="ARBA" id="ARBA00022448"/>
    </source>
</evidence>
<dbReference type="InterPro" id="IPR050763">
    <property type="entry name" value="ABC_transporter_ATP-binding"/>
</dbReference>
<evidence type="ECO:0000256" key="3">
    <source>
        <dbReference type="ARBA" id="ARBA00022741"/>
    </source>
</evidence>
<keyword evidence="4" id="KW-0067">ATP-binding</keyword>
<evidence type="ECO:0000256" key="1">
    <source>
        <dbReference type="ARBA" id="ARBA00004202"/>
    </source>
</evidence>
<accession>A0ABY5YYS6</accession>
<dbReference type="PANTHER" id="PTHR42711:SF19">
    <property type="entry name" value="DOXORUBICIN RESISTANCE ATP-BINDING PROTEIN DRRA"/>
    <property type="match status" value="1"/>
</dbReference>
<comment type="subcellular location">
    <subcellularLocation>
        <location evidence="1">Cell membrane</location>
        <topology evidence="1">Peripheral membrane protein</topology>
    </subcellularLocation>
</comment>
<evidence type="ECO:0000313" key="6">
    <source>
        <dbReference type="EMBL" id="UWZ34387.1"/>
    </source>
</evidence>
<keyword evidence="2" id="KW-0813">Transport</keyword>
<dbReference type="EMBL" id="CP073721">
    <property type="protein sequence ID" value="UWZ34387.1"/>
    <property type="molecule type" value="Genomic_DNA"/>
</dbReference>
<protein>
    <submittedName>
        <fullName evidence="6">Uncharacterized protein</fullName>
    </submittedName>
</protein>
<dbReference type="PANTHER" id="PTHR42711">
    <property type="entry name" value="ABC TRANSPORTER ATP-BINDING PROTEIN"/>
    <property type="match status" value="1"/>
</dbReference>
<dbReference type="Gene3D" id="3.40.50.300">
    <property type="entry name" value="P-loop containing nucleotide triphosphate hydrolases"/>
    <property type="match status" value="1"/>
</dbReference>
<sequence>MLAGDGGHLAASLVGTPEVVFLDEPTTGVDPASRRELWALIRDLVEGGTTVLLTTQYLEEADHLAHRIAVLDQGRIVREGTAAELKAQLGGAVVEVGVGERDRVRTMTALAGRGAAAHGEAIAVPAPDGVGTLEQVLQVLAAAGIAPQVVGLRQPSLDDVFLALTGRPAAGPAAAVVGRAA</sequence>
<dbReference type="SUPFAM" id="SSF52540">
    <property type="entry name" value="P-loop containing nucleoside triphosphate hydrolases"/>
    <property type="match status" value="1"/>
</dbReference>
<organism evidence="6 7">
    <name type="scientific">Dactylosporangium roseum</name>
    <dbReference type="NCBI Taxonomy" id="47989"/>
    <lineage>
        <taxon>Bacteria</taxon>
        <taxon>Bacillati</taxon>
        <taxon>Actinomycetota</taxon>
        <taxon>Actinomycetes</taxon>
        <taxon>Micromonosporales</taxon>
        <taxon>Micromonosporaceae</taxon>
        <taxon>Dactylosporangium</taxon>
    </lineage>
</organism>
<proteinExistence type="predicted"/>
<gene>
    <name evidence="6" type="ORF">Drose_24525</name>
</gene>
<keyword evidence="3" id="KW-0547">Nucleotide-binding</keyword>
<name>A0ABY5YYS6_9ACTN</name>
<evidence type="ECO:0000256" key="4">
    <source>
        <dbReference type="ARBA" id="ARBA00022840"/>
    </source>
</evidence>
<evidence type="ECO:0000313" key="7">
    <source>
        <dbReference type="Proteomes" id="UP001058271"/>
    </source>
</evidence>
<keyword evidence="7" id="KW-1185">Reference proteome</keyword>
<evidence type="ECO:0000256" key="5">
    <source>
        <dbReference type="ARBA" id="ARBA00023251"/>
    </source>
</evidence>
<reference evidence="6" key="1">
    <citation type="submission" date="2021-04" db="EMBL/GenBank/DDBJ databases">
        <title>Biosynthetic gene clusters of Dactylosporangioum roseum.</title>
        <authorList>
            <person name="Hartkoorn R.C."/>
            <person name="Beaudoing E."/>
            <person name="Hot D."/>
            <person name="Moureu S."/>
        </authorList>
    </citation>
    <scope>NUCLEOTIDE SEQUENCE</scope>
    <source>
        <strain evidence="6">NRRL B-16295</strain>
    </source>
</reference>
<dbReference type="InterPro" id="IPR027417">
    <property type="entry name" value="P-loop_NTPase"/>
</dbReference>
<dbReference type="Proteomes" id="UP001058271">
    <property type="component" value="Chromosome"/>
</dbReference>
<dbReference type="RefSeq" id="WP_313899931.1">
    <property type="nucleotide sequence ID" value="NZ_BAAABS010000080.1"/>
</dbReference>
<keyword evidence="5" id="KW-0046">Antibiotic resistance</keyword>